<feature type="compositionally biased region" description="Basic and acidic residues" evidence="1">
    <location>
        <begin position="1328"/>
        <end position="1337"/>
    </location>
</feature>
<keyword evidence="5" id="KW-1185">Reference proteome</keyword>
<dbReference type="PANTHER" id="PTHR21344:SF1">
    <property type="entry name" value="RAL GTPASE-ACTIVATING PROTEIN SUBUNIT BETA"/>
    <property type="match status" value="1"/>
</dbReference>
<evidence type="ECO:0000259" key="3">
    <source>
        <dbReference type="Pfam" id="PF20412"/>
    </source>
</evidence>
<dbReference type="OrthoDB" id="1749473at2759"/>
<keyword evidence="2" id="KW-0812">Transmembrane</keyword>
<feature type="compositionally biased region" description="Basic and acidic residues" evidence="1">
    <location>
        <begin position="1416"/>
        <end position="1425"/>
    </location>
</feature>
<dbReference type="GO" id="GO:0005096">
    <property type="term" value="F:GTPase activator activity"/>
    <property type="evidence" value="ECO:0007669"/>
    <property type="project" value="InterPro"/>
</dbReference>
<feature type="region of interest" description="Disordered" evidence="1">
    <location>
        <begin position="1383"/>
        <end position="1437"/>
    </location>
</feature>
<dbReference type="InterPro" id="IPR046859">
    <property type="entry name" value="RGPA/RALGAPB_N"/>
</dbReference>
<proteinExistence type="predicted"/>
<organism evidence="4 5">
    <name type="scientific">Dispira parvispora</name>
    <dbReference type="NCBI Taxonomy" id="1520584"/>
    <lineage>
        <taxon>Eukaryota</taxon>
        <taxon>Fungi</taxon>
        <taxon>Fungi incertae sedis</taxon>
        <taxon>Zoopagomycota</taxon>
        <taxon>Kickxellomycotina</taxon>
        <taxon>Dimargaritomycetes</taxon>
        <taxon>Dimargaritales</taxon>
        <taxon>Dimargaritaceae</taxon>
        <taxon>Dispira</taxon>
    </lineage>
</organism>
<reference evidence="4" key="1">
    <citation type="submission" date="2022-07" db="EMBL/GenBank/DDBJ databases">
        <title>Phylogenomic reconstructions and comparative analyses of Kickxellomycotina fungi.</title>
        <authorList>
            <person name="Reynolds N.K."/>
            <person name="Stajich J.E."/>
            <person name="Barry K."/>
            <person name="Grigoriev I.V."/>
            <person name="Crous P."/>
            <person name="Smith M.E."/>
        </authorList>
    </citation>
    <scope>NUCLEOTIDE SEQUENCE</scope>
    <source>
        <strain evidence="4">RSA 1196</strain>
    </source>
</reference>
<dbReference type="Proteomes" id="UP001150925">
    <property type="component" value="Unassembled WGS sequence"/>
</dbReference>
<feature type="compositionally biased region" description="Polar residues" evidence="1">
    <location>
        <begin position="1426"/>
        <end position="1437"/>
    </location>
</feature>
<evidence type="ECO:0000256" key="1">
    <source>
        <dbReference type="SAM" id="MobiDB-lite"/>
    </source>
</evidence>
<feature type="region of interest" description="Disordered" evidence="1">
    <location>
        <begin position="133"/>
        <end position="180"/>
    </location>
</feature>
<keyword evidence="2" id="KW-0472">Membrane</keyword>
<name>A0A9W8E9X4_9FUNG</name>
<evidence type="ECO:0000313" key="5">
    <source>
        <dbReference type="Proteomes" id="UP001150925"/>
    </source>
</evidence>
<feature type="compositionally biased region" description="Polar residues" evidence="1">
    <location>
        <begin position="163"/>
        <end position="179"/>
    </location>
</feature>
<feature type="domain" description="Ral GTPase-activating protein subunit alpha/beta N-terminal" evidence="3">
    <location>
        <begin position="207"/>
        <end position="348"/>
    </location>
</feature>
<dbReference type="GO" id="GO:0051056">
    <property type="term" value="P:regulation of small GTPase mediated signal transduction"/>
    <property type="evidence" value="ECO:0007669"/>
    <property type="project" value="InterPro"/>
</dbReference>
<evidence type="ECO:0000313" key="4">
    <source>
        <dbReference type="EMBL" id="KAJ1970082.1"/>
    </source>
</evidence>
<protein>
    <recommendedName>
        <fullName evidence="3">Ral GTPase-activating protein subunit alpha/beta N-terminal domain-containing protein</fullName>
    </recommendedName>
</protein>
<comment type="caution">
    <text evidence="4">The sequence shown here is derived from an EMBL/GenBank/DDBJ whole genome shotgun (WGS) entry which is preliminary data.</text>
</comment>
<accession>A0A9W8E9X4</accession>
<feature type="region of interest" description="Disordered" evidence="1">
    <location>
        <begin position="1311"/>
        <end position="1337"/>
    </location>
</feature>
<sequence length="1558" mass="175913">MVNSQLRQLDFTPLPEESELLSTFPLATRRALVIDIIEALANPASVNALLPTTNHVRWVMTVLEQAFRLTSDDIPLMETVINMYQRWLLEPRLRPQVFRNESQHLEEQRLIQRIFLHFSMVFEFPSSDAVSRGADSREKVKLRSSTTSPRPSPSDPSARSSPQRHSGSNSSTHSLTRSPLHQGYQRRAWNMPLFTGSVGNRGVRSDYIELCKHVLQILATAGRTMGSHWSTKTWKVLLQVLLGVSDYLLSPGHSQSYRTLTVSNRSPASQPLIDQGSTDIITKVGESLSEYLFRVTLELWLRAGIIDDHIWDSLDRCYQNWTHHLSLVLEWGATALALTKRMLRHMYQGNPRVGSDRVHIAFKGYNVQLELTPEFTYYAWRRILYLVKDVEQLAPSCFNHTINGVAEIVDCLLSVGKPPDKITLATDLSPSIQHPSQATILGIVGPWLFSAARIQVRKEHFNTSIADSYAIGRAKAYSILISIFTIPQISATQACSDQDLLNFYNLIREGLEEDECIQAIILQGPALLNAQLKGIRRLVPNFIRALGQILPYTRKGFKLNPQMTLANLRYSACQVLGCLIALPHYFTRFDTAYVMQLLGQDVDLSRPVFPDTCPWNNPKERSEDTSLLEEAMCNNMSANLALGLVQEAFQEQIASIPQSLIDFKQRIMELLMVSLAFEKDSRNYDYMFRLILMFTLHDISNTPKLLKAACELVRVTCLNPKKSVAVTLGALNTLKWLASVLKYTDVSGEWRKGLVFSLCQILDDGTESDRVSWHSLELIIRTSECLQAWTLSDNWIANHHQCMARAYTVLKKLMDWKPKSVPPELTQEANVEGDAFAFNTIFYYSAPMEKGSEITFTLNMTSGIHHPSEHDVLKIKLSPWQFLQYVTEDALHQTIFHFTQMHGAKNKHSIPLGWSDLDNIRDHILTPVVQNTQDSTQSKPFGPELAYSSLAVGHSESAGNPDTDKPHDSMPVPHAKFFAIENFVVTLVQDEIHSSIPVPQILLPDQPNALGGSPVSQADNTSRALLSHSGSRSLGPDSYIVFRYPSGKIGWRMITAGTLPFIDRLFTDKEGVQHLTSTATSLTSRSPRATQDILWSREPFENRDHMEDNSSRLLSEGEKKRCIRVGFPLQLDLPKRAQPLLVSIQAWPIHPQSLMTPTCQGILHGLQRASPAAPPNRRAHPDFVRISLTQLGYCGLDANVSITPLKLSAGLLADMRMFDTLTDAPNISASILYAQNAHTAWSTILSPNAKMSRHFLRILDSLGKYTLVGDYQGFKGTLGRFPSTPVLFDRCGQSEILYYLPQLEYYYKEQTQTPSQASQRGGTQSDPHLNDIGREANENLGPHFMFDQAVQQNFSCIIWVEEPMMYSPRGFVMRLIQEHHRHSNIRYSKAKESPGGRRRPPPSEAPSKPLPQRTHKAGDNFRTPHESQSLPHLNRPNLTGTDGQPLSWLPMLLYLVLSPVPYSQGHLILVRAVIVNPDQTNSRMAGWVKNLERQFHYLLEGMVVERRRLVRFLRVIIATIYIAGCILKNGYRHMAIARRIILRNVRKKHGKEVGSQSE</sequence>
<dbReference type="PANTHER" id="PTHR21344">
    <property type="entry name" value="RAL GTPASE-ACTIVATING PROTEIN SUBUNIT BETA"/>
    <property type="match status" value="1"/>
</dbReference>
<dbReference type="SUPFAM" id="SSF111347">
    <property type="entry name" value="Rap/Ran-GAP"/>
    <property type="match status" value="1"/>
</dbReference>
<dbReference type="InterPro" id="IPR039930">
    <property type="entry name" value="RALGAPB"/>
</dbReference>
<dbReference type="EMBL" id="JANBPY010000006">
    <property type="protein sequence ID" value="KAJ1970082.1"/>
    <property type="molecule type" value="Genomic_DNA"/>
</dbReference>
<feature type="compositionally biased region" description="Polar residues" evidence="1">
    <location>
        <begin position="1311"/>
        <end position="1327"/>
    </location>
</feature>
<feature type="compositionally biased region" description="Low complexity" evidence="1">
    <location>
        <begin position="143"/>
        <end position="161"/>
    </location>
</feature>
<feature type="transmembrane region" description="Helical" evidence="2">
    <location>
        <begin position="1512"/>
        <end position="1531"/>
    </location>
</feature>
<evidence type="ECO:0000256" key="2">
    <source>
        <dbReference type="SAM" id="Phobius"/>
    </source>
</evidence>
<keyword evidence="2" id="KW-1133">Transmembrane helix</keyword>
<dbReference type="Pfam" id="PF20412">
    <property type="entry name" value="RALGAPB_N"/>
    <property type="match status" value="1"/>
</dbReference>
<dbReference type="InterPro" id="IPR035974">
    <property type="entry name" value="Rap/Ran-GAP_sf"/>
</dbReference>
<gene>
    <name evidence="4" type="ORF">IWQ62_000188</name>
</gene>